<evidence type="ECO:0000256" key="15">
    <source>
        <dbReference type="ARBA" id="ARBA00023180"/>
    </source>
</evidence>
<dbReference type="PANTHER" id="PTHR48053:SF126">
    <property type="entry name" value="MDIS1-INTERACTING RECEPTOR LIKE KINASE 2-LIKE ISOFORM X1"/>
    <property type="match status" value="1"/>
</dbReference>
<keyword evidence="12" id="KW-1133">Transmembrane helix</keyword>
<dbReference type="Proteomes" id="UP001396334">
    <property type="component" value="Unassembled WGS sequence"/>
</dbReference>
<evidence type="ECO:0000256" key="16">
    <source>
        <dbReference type="ARBA" id="ARBA00047899"/>
    </source>
</evidence>
<evidence type="ECO:0000256" key="12">
    <source>
        <dbReference type="ARBA" id="ARBA00022989"/>
    </source>
</evidence>
<keyword evidence="20" id="KW-1185">Reference proteome</keyword>
<dbReference type="PROSITE" id="PS51450">
    <property type="entry name" value="LRR"/>
    <property type="match status" value="1"/>
</dbReference>
<comment type="caution">
    <text evidence="19">The sequence shown here is derived from an EMBL/GenBank/DDBJ whole genome shotgun (WGS) entry which is preliminary data.</text>
</comment>
<evidence type="ECO:0000313" key="19">
    <source>
        <dbReference type="EMBL" id="KAK9019255.1"/>
    </source>
</evidence>
<evidence type="ECO:0000256" key="14">
    <source>
        <dbReference type="ARBA" id="ARBA00023170"/>
    </source>
</evidence>
<evidence type="ECO:0000256" key="13">
    <source>
        <dbReference type="ARBA" id="ARBA00023136"/>
    </source>
</evidence>
<evidence type="ECO:0000256" key="4">
    <source>
        <dbReference type="ARBA" id="ARBA00022614"/>
    </source>
</evidence>
<evidence type="ECO:0000313" key="20">
    <source>
        <dbReference type="Proteomes" id="UP001396334"/>
    </source>
</evidence>
<dbReference type="SMART" id="SM00365">
    <property type="entry name" value="LRR_SD22"/>
    <property type="match status" value="6"/>
</dbReference>
<reference evidence="19 20" key="1">
    <citation type="journal article" date="2024" name="G3 (Bethesda)">
        <title>Genome assembly of Hibiscus sabdariffa L. provides insights into metabolisms of medicinal natural products.</title>
        <authorList>
            <person name="Kim T."/>
        </authorList>
    </citation>
    <scope>NUCLEOTIDE SEQUENCE [LARGE SCALE GENOMIC DNA]</scope>
    <source>
        <strain evidence="19">TK-2024</strain>
        <tissue evidence="19">Old leaves</tissue>
    </source>
</reference>
<gene>
    <name evidence="19" type="ORF">V6N11_053781</name>
</gene>
<sequence length="810" mass="89938">MLDTASSLEMEAEALLRTGWWSRYSNDTSKRCEWQGISCNEAESVTGIDPQYITWGISAKLDKLNFSCFPNLVQLDLPFSEISGSIPPQIGDLSSLKYLDLSYNSLTGELPQSLGKLTRLKHLNLSYNSFEGFIPMKWGNLKSLVSLQMVSCNISGHIPYSLGNLTNLNQLDLSYNQITGPTPSTLGYLANLKKVFLFHNQISGTIPPSLGGLINLEAEALLLTGLWIWYGGDASERCEWPGELPQSLGKLTRLKHLNLSYNSFEGSIPLEWGNLKSLMSLQMESCSISGPIPYTLGNLTNLKQLDLSHNQISGDIPPTLGGLTNLEILQFISNQISGLIPSSLSNLSRLSQLHLDSNLLQGPIPSEIGNLKNLSELKLSKNMLRGWIPSSLSNLSSLSSLFLDSNHLEGPLPQEMGNLKALRHLDFSNNKLIGPIPSRIGDCSILEELSFGNNRINGSIPFEILFCPNTLNLSHNFIQGHIPSPNDHQLGVLDVSHNNLTGMIPASLRPSETLDLSYNFLEGPIPNYLSFSFSLDSFWGNKHLCGDVTGFPQCPKTSNKVKIIVSVVGVSALLCSGFLLWLNCRAKNNIPESNVVLRILMEKLHSKTSLRRQTTSTFDIVLAPVLPNGKIVALKKLHRREAEVRAFDKSFKNEAKMLTEIRHKNIVKLHGFCLHNRCMFLIYEYMSRRSLFSVFVDDAEAVELDWIKRVKITKDTAYFEARVSDFDTARLLDPDSSNQTMLVGTRGYIALELAYTMVVTEKCDVYSFGVLALEILMGKHPGELLDEADEIHSEKTVQDQDGEIHGTCST</sequence>
<name>A0ABR2S1Y9_9ROSI</name>
<keyword evidence="14" id="KW-0675">Receptor</keyword>
<keyword evidence="9" id="KW-0547">Nucleotide-binding</keyword>
<dbReference type="InterPro" id="IPR011009">
    <property type="entry name" value="Kinase-like_dom_sf"/>
</dbReference>
<dbReference type="Pfam" id="PF07714">
    <property type="entry name" value="PK_Tyr_Ser-Thr"/>
    <property type="match status" value="1"/>
</dbReference>
<dbReference type="InterPro" id="IPR032675">
    <property type="entry name" value="LRR_dom_sf"/>
</dbReference>
<keyword evidence="10" id="KW-0418">Kinase</keyword>
<keyword evidence="3" id="KW-0723">Serine/threonine-protein kinase</keyword>
<evidence type="ECO:0000259" key="18">
    <source>
        <dbReference type="PROSITE" id="PS50011"/>
    </source>
</evidence>
<dbReference type="InterPro" id="IPR003591">
    <property type="entry name" value="Leu-rich_rpt_typical-subtyp"/>
</dbReference>
<dbReference type="PANTHER" id="PTHR48053">
    <property type="entry name" value="LEUCINE RICH REPEAT FAMILY PROTEIN, EXPRESSED"/>
    <property type="match status" value="1"/>
</dbReference>
<dbReference type="SMART" id="SM00369">
    <property type="entry name" value="LRR_TYP"/>
    <property type="match status" value="9"/>
</dbReference>
<keyword evidence="6" id="KW-0812">Transmembrane</keyword>
<evidence type="ECO:0000256" key="6">
    <source>
        <dbReference type="ARBA" id="ARBA00022692"/>
    </source>
</evidence>
<dbReference type="InterPro" id="IPR001245">
    <property type="entry name" value="Ser-Thr/Tyr_kinase_cat_dom"/>
</dbReference>
<evidence type="ECO:0000256" key="5">
    <source>
        <dbReference type="ARBA" id="ARBA00022679"/>
    </source>
</evidence>
<keyword evidence="11" id="KW-0067">ATP-binding</keyword>
<evidence type="ECO:0000256" key="10">
    <source>
        <dbReference type="ARBA" id="ARBA00022777"/>
    </source>
</evidence>
<organism evidence="19 20">
    <name type="scientific">Hibiscus sabdariffa</name>
    <name type="common">roselle</name>
    <dbReference type="NCBI Taxonomy" id="183260"/>
    <lineage>
        <taxon>Eukaryota</taxon>
        <taxon>Viridiplantae</taxon>
        <taxon>Streptophyta</taxon>
        <taxon>Embryophyta</taxon>
        <taxon>Tracheophyta</taxon>
        <taxon>Spermatophyta</taxon>
        <taxon>Magnoliopsida</taxon>
        <taxon>eudicotyledons</taxon>
        <taxon>Gunneridae</taxon>
        <taxon>Pentapetalae</taxon>
        <taxon>rosids</taxon>
        <taxon>malvids</taxon>
        <taxon>Malvales</taxon>
        <taxon>Malvaceae</taxon>
        <taxon>Malvoideae</taxon>
        <taxon>Hibiscus</taxon>
    </lineage>
</organism>
<keyword evidence="5" id="KW-0808">Transferase</keyword>
<evidence type="ECO:0000256" key="11">
    <source>
        <dbReference type="ARBA" id="ARBA00022840"/>
    </source>
</evidence>
<feature type="domain" description="Protein kinase" evidence="18">
    <location>
        <begin position="607"/>
        <end position="810"/>
    </location>
</feature>
<dbReference type="SUPFAM" id="SSF56112">
    <property type="entry name" value="Protein kinase-like (PK-like)"/>
    <property type="match status" value="1"/>
</dbReference>
<evidence type="ECO:0000256" key="9">
    <source>
        <dbReference type="ARBA" id="ARBA00022741"/>
    </source>
</evidence>
<dbReference type="SUPFAM" id="SSF52058">
    <property type="entry name" value="L domain-like"/>
    <property type="match status" value="3"/>
</dbReference>
<keyword evidence="8" id="KW-0677">Repeat</keyword>
<dbReference type="Pfam" id="PF00069">
    <property type="entry name" value="Pkinase"/>
    <property type="match status" value="1"/>
</dbReference>
<dbReference type="Gene3D" id="3.80.10.10">
    <property type="entry name" value="Ribonuclease Inhibitor"/>
    <property type="match status" value="3"/>
</dbReference>
<keyword evidence="13" id="KW-0472">Membrane</keyword>
<dbReference type="EMBL" id="JBBPBN010000017">
    <property type="protein sequence ID" value="KAK9019255.1"/>
    <property type="molecule type" value="Genomic_DNA"/>
</dbReference>
<dbReference type="PRINTS" id="PR00019">
    <property type="entry name" value="LEURICHRPT"/>
</dbReference>
<evidence type="ECO:0000256" key="17">
    <source>
        <dbReference type="ARBA" id="ARBA00048679"/>
    </source>
</evidence>
<accession>A0ABR2S1Y9</accession>
<evidence type="ECO:0000256" key="8">
    <source>
        <dbReference type="ARBA" id="ARBA00022737"/>
    </source>
</evidence>
<comment type="catalytic activity">
    <reaction evidence="16">
        <text>L-threonyl-[protein] + ATP = O-phospho-L-threonyl-[protein] + ADP + H(+)</text>
        <dbReference type="Rhea" id="RHEA:46608"/>
        <dbReference type="Rhea" id="RHEA-COMP:11060"/>
        <dbReference type="Rhea" id="RHEA-COMP:11605"/>
        <dbReference type="ChEBI" id="CHEBI:15378"/>
        <dbReference type="ChEBI" id="CHEBI:30013"/>
        <dbReference type="ChEBI" id="CHEBI:30616"/>
        <dbReference type="ChEBI" id="CHEBI:61977"/>
        <dbReference type="ChEBI" id="CHEBI:456216"/>
        <dbReference type="EC" id="2.7.11.1"/>
    </reaction>
</comment>
<dbReference type="Pfam" id="PF00560">
    <property type="entry name" value="LRR_1"/>
    <property type="match status" value="3"/>
</dbReference>
<evidence type="ECO:0000256" key="7">
    <source>
        <dbReference type="ARBA" id="ARBA00022729"/>
    </source>
</evidence>
<proteinExistence type="predicted"/>
<dbReference type="Pfam" id="PF23598">
    <property type="entry name" value="LRR_14"/>
    <property type="match status" value="2"/>
</dbReference>
<comment type="subcellular location">
    <subcellularLocation>
        <location evidence="1">Membrane</location>
        <topology evidence="1">Single-pass type I membrane protein</topology>
    </subcellularLocation>
</comment>
<keyword evidence="15" id="KW-0325">Glycoprotein</keyword>
<dbReference type="EC" id="2.7.11.1" evidence="2"/>
<protein>
    <recommendedName>
        <fullName evidence="2">non-specific serine/threonine protein kinase</fullName>
        <ecNumber evidence="2">2.7.11.1</ecNumber>
    </recommendedName>
</protein>
<dbReference type="Gene3D" id="1.10.510.10">
    <property type="entry name" value="Transferase(Phosphotransferase) domain 1"/>
    <property type="match status" value="2"/>
</dbReference>
<keyword evidence="4" id="KW-0433">Leucine-rich repeat</keyword>
<evidence type="ECO:0000256" key="2">
    <source>
        <dbReference type="ARBA" id="ARBA00012513"/>
    </source>
</evidence>
<dbReference type="InterPro" id="IPR051716">
    <property type="entry name" value="Plant_RL_S/T_kinase"/>
</dbReference>
<dbReference type="InterPro" id="IPR000719">
    <property type="entry name" value="Prot_kinase_dom"/>
</dbReference>
<dbReference type="PROSITE" id="PS50011">
    <property type="entry name" value="PROTEIN_KINASE_DOM"/>
    <property type="match status" value="1"/>
</dbReference>
<dbReference type="InterPro" id="IPR001611">
    <property type="entry name" value="Leu-rich_rpt"/>
</dbReference>
<evidence type="ECO:0000256" key="3">
    <source>
        <dbReference type="ARBA" id="ARBA00022527"/>
    </source>
</evidence>
<evidence type="ECO:0000256" key="1">
    <source>
        <dbReference type="ARBA" id="ARBA00004479"/>
    </source>
</evidence>
<keyword evidence="7" id="KW-0732">Signal</keyword>
<comment type="catalytic activity">
    <reaction evidence="17">
        <text>L-seryl-[protein] + ATP = O-phospho-L-seryl-[protein] + ADP + H(+)</text>
        <dbReference type="Rhea" id="RHEA:17989"/>
        <dbReference type="Rhea" id="RHEA-COMP:9863"/>
        <dbReference type="Rhea" id="RHEA-COMP:11604"/>
        <dbReference type="ChEBI" id="CHEBI:15378"/>
        <dbReference type="ChEBI" id="CHEBI:29999"/>
        <dbReference type="ChEBI" id="CHEBI:30616"/>
        <dbReference type="ChEBI" id="CHEBI:83421"/>
        <dbReference type="ChEBI" id="CHEBI:456216"/>
        <dbReference type="EC" id="2.7.11.1"/>
    </reaction>
</comment>
<dbReference type="InterPro" id="IPR055414">
    <property type="entry name" value="LRR_R13L4/SHOC2-like"/>
</dbReference>